<accession>A0AAV1SMK2</accession>
<evidence type="ECO:0000313" key="2">
    <source>
        <dbReference type="Proteomes" id="UP001314170"/>
    </source>
</evidence>
<gene>
    <name evidence="1" type="ORF">DCAF_LOCUS25138</name>
</gene>
<comment type="caution">
    <text evidence="1">The sequence shown here is derived from an EMBL/GenBank/DDBJ whole genome shotgun (WGS) entry which is preliminary data.</text>
</comment>
<protein>
    <submittedName>
        <fullName evidence="1">Uncharacterized protein</fullName>
    </submittedName>
</protein>
<reference evidence="1 2" key="1">
    <citation type="submission" date="2024-01" db="EMBL/GenBank/DDBJ databases">
        <authorList>
            <person name="Waweru B."/>
        </authorList>
    </citation>
    <scope>NUCLEOTIDE SEQUENCE [LARGE SCALE GENOMIC DNA]</scope>
</reference>
<dbReference type="EMBL" id="CAWUPB010001194">
    <property type="protein sequence ID" value="CAK7354244.1"/>
    <property type="molecule type" value="Genomic_DNA"/>
</dbReference>
<sequence>MPTQEPLHHNVMRRARIEIIDVLLKREDENIMEKTWRRQGKDIRSIKRASYTYIINGQISITPHTFCQRSNN</sequence>
<organism evidence="1 2">
    <name type="scientific">Dovyalis caffra</name>
    <dbReference type="NCBI Taxonomy" id="77055"/>
    <lineage>
        <taxon>Eukaryota</taxon>
        <taxon>Viridiplantae</taxon>
        <taxon>Streptophyta</taxon>
        <taxon>Embryophyta</taxon>
        <taxon>Tracheophyta</taxon>
        <taxon>Spermatophyta</taxon>
        <taxon>Magnoliopsida</taxon>
        <taxon>eudicotyledons</taxon>
        <taxon>Gunneridae</taxon>
        <taxon>Pentapetalae</taxon>
        <taxon>rosids</taxon>
        <taxon>fabids</taxon>
        <taxon>Malpighiales</taxon>
        <taxon>Salicaceae</taxon>
        <taxon>Flacourtieae</taxon>
        <taxon>Dovyalis</taxon>
    </lineage>
</organism>
<name>A0AAV1SMK2_9ROSI</name>
<dbReference type="AlphaFoldDB" id="A0AAV1SMK2"/>
<keyword evidence="2" id="KW-1185">Reference proteome</keyword>
<dbReference type="Proteomes" id="UP001314170">
    <property type="component" value="Unassembled WGS sequence"/>
</dbReference>
<evidence type="ECO:0000313" key="1">
    <source>
        <dbReference type="EMBL" id="CAK7354244.1"/>
    </source>
</evidence>
<proteinExistence type="predicted"/>